<dbReference type="EMBL" id="GIFC01011379">
    <property type="protein sequence ID" value="MXU93462.1"/>
    <property type="molecule type" value="Transcribed_RNA"/>
</dbReference>
<keyword evidence="1" id="KW-0472">Membrane</keyword>
<proteinExistence type="predicted"/>
<evidence type="ECO:0000256" key="1">
    <source>
        <dbReference type="SAM" id="Phobius"/>
    </source>
</evidence>
<reference evidence="2" key="1">
    <citation type="submission" date="2019-12" db="EMBL/GenBank/DDBJ databases">
        <title>An insight into the sialome of adult female Ixodes ricinus ticks feeding for 6 days.</title>
        <authorList>
            <person name="Perner J."/>
            <person name="Ribeiro J.M.C."/>
        </authorList>
    </citation>
    <scope>NUCLEOTIDE SEQUENCE</scope>
    <source>
        <strain evidence="2">Semi-engorged</strain>
        <tissue evidence="2">Salivary glands</tissue>
    </source>
</reference>
<keyword evidence="1" id="KW-1133">Transmembrane helix</keyword>
<organism evidence="2">
    <name type="scientific">Ixodes ricinus</name>
    <name type="common">Common tick</name>
    <name type="synonym">Acarus ricinus</name>
    <dbReference type="NCBI Taxonomy" id="34613"/>
    <lineage>
        <taxon>Eukaryota</taxon>
        <taxon>Metazoa</taxon>
        <taxon>Ecdysozoa</taxon>
        <taxon>Arthropoda</taxon>
        <taxon>Chelicerata</taxon>
        <taxon>Arachnida</taxon>
        <taxon>Acari</taxon>
        <taxon>Parasitiformes</taxon>
        <taxon>Ixodida</taxon>
        <taxon>Ixodoidea</taxon>
        <taxon>Ixodidae</taxon>
        <taxon>Ixodinae</taxon>
        <taxon>Ixodes</taxon>
    </lineage>
</organism>
<sequence>MLNKFKTRRFFRFFFLVILFVFTILRKSCARNIAMHILLTRRDVSCPAFRVHMNQQDIDRWGTASGRYSQSLIWPISSTGAIVFLDNDEMTWMRTCNSRLSDAMLCHCIPVSRALLVLACVAKAVITAVVVAVDYTLNVISKLANL</sequence>
<accession>A0A6B0UUS8</accession>
<dbReference type="AlphaFoldDB" id="A0A6B0UUS8"/>
<evidence type="ECO:0000313" key="2">
    <source>
        <dbReference type="EMBL" id="MXU93462.1"/>
    </source>
</evidence>
<name>A0A6B0UUS8_IXORI</name>
<protein>
    <submittedName>
        <fullName evidence="2">Putative histone deacetylase 4</fullName>
    </submittedName>
</protein>
<feature type="transmembrane region" description="Helical" evidence="1">
    <location>
        <begin position="114"/>
        <end position="137"/>
    </location>
</feature>
<keyword evidence="1" id="KW-0812">Transmembrane</keyword>